<feature type="DNA-binding region" description="H-T-H motif" evidence="2">
    <location>
        <begin position="24"/>
        <end position="43"/>
    </location>
</feature>
<evidence type="ECO:0000313" key="4">
    <source>
        <dbReference type="EMBL" id="MCZ4223452.1"/>
    </source>
</evidence>
<organism evidence="4 5">
    <name type="scientific">Pedobacter rhodius</name>
    <dbReference type="NCBI Taxonomy" id="3004098"/>
    <lineage>
        <taxon>Bacteria</taxon>
        <taxon>Pseudomonadati</taxon>
        <taxon>Bacteroidota</taxon>
        <taxon>Sphingobacteriia</taxon>
        <taxon>Sphingobacteriales</taxon>
        <taxon>Sphingobacteriaceae</taxon>
        <taxon>Pedobacter</taxon>
    </lineage>
</organism>
<dbReference type="RefSeq" id="WP_269415245.1">
    <property type="nucleotide sequence ID" value="NZ_JAPWGL010000002.1"/>
</dbReference>
<evidence type="ECO:0000256" key="1">
    <source>
        <dbReference type="ARBA" id="ARBA00023125"/>
    </source>
</evidence>
<accession>A0ABT4KX04</accession>
<dbReference type="PROSITE" id="PS50977">
    <property type="entry name" value="HTH_TETR_2"/>
    <property type="match status" value="1"/>
</dbReference>
<dbReference type="InterPro" id="IPR001647">
    <property type="entry name" value="HTH_TetR"/>
</dbReference>
<keyword evidence="1 2" id="KW-0238">DNA-binding</keyword>
<dbReference type="Pfam" id="PF00440">
    <property type="entry name" value="TetR_N"/>
    <property type="match status" value="1"/>
</dbReference>
<proteinExistence type="predicted"/>
<dbReference type="InterPro" id="IPR009057">
    <property type="entry name" value="Homeodomain-like_sf"/>
</dbReference>
<feature type="domain" description="HTH tetR-type" evidence="3">
    <location>
        <begin position="1"/>
        <end position="61"/>
    </location>
</feature>
<dbReference type="PANTHER" id="PTHR43479:SF11">
    <property type="entry name" value="ACREF_ENVCD OPERON REPRESSOR-RELATED"/>
    <property type="match status" value="1"/>
</dbReference>
<evidence type="ECO:0000313" key="5">
    <source>
        <dbReference type="Proteomes" id="UP001144341"/>
    </source>
</evidence>
<name>A0ABT4KX04_9SPHI</name>
<dbReference type="SUPFAM" id="SSF46689">
    <property type="entry name" value="Homeodomain-like"/>
    <property type="match status" value="1"/>
</dbReference>
<dbReference type="EMBL" id="JAPWGL010000002">
    <property type="protein sequence ID" value="MCZ4223452.1"/>
    <property type="molecule type" value="Genomic_DNA"/>
</dbReference>
<protein>
    <submittedName>
        <fullName evidence="4">TetR/AcrR family transcriptional regulator</fullName>
    </submittedName>
</protein>
<dbReference type="InterPro" id="IPR050624">
    <property type="entry name" value="HTH-type_Tx_Regulator"/>
</dbReference>
<dbReference type="PANTHER" id="PTHR43479">
    <property type="entry name" value="ACREF/ENVCD OPERON REPRESSOR-RELATED"/>
    <property type="match status" value="1"/>
</dbReference>
<evidence type="ECO:0000256" key="2">
    <source>
        <dbReference type="PROSITE-ProRule" id="PRU00335"/>
    </source>
</evidence>
<evidence type="ECO:0000259" key="3">
    <source>
        <dbReference type="PROSITE" id="PS50977"/>
    </source>
</evidence>
<gene>
    <name evidence="4" type="ORF">O0931_09100</name>
</gene>
<reference evidence="4" key="1">
    <citation type="submission" date="2022-12" db="EMBL/GenBank/DDBJ databases">
        <title>Genome sequence of SJ11.</title>
        <authorList>
            <person name="Woo H."/>
        </authorList>
    </citation>
    <scope>NUCLEOTIDE SEQUENCE</scope>
    <source>
        <strain evidence="4">SJ11</strain>
    </source>
</reference>
<keyword evidence="5" id="KW-1185">Reference proteome</keyword>
<sequence length="214" mass="24640">METLTRIAEKAAELFLKNGIKSVTIDDLAAHLSMAKETIYKLFKNKNALVEDFIVKEAAGNINNFTILSKTTNDPIIELFLIMVFTQRLFFRLNPAIIHTLEKDHYQSYLILMQHKERFIFDALKSSIEKGIGLRLYKDDFNVNVMSRFFLESTVVISGHESLKGLDITEHENLLGHVICGIATPTGLEKIHLYKSQHKFTSYLQTLNQPYWED</sequence>
<dbReference type="PRINTS" id="PR00455">
    <property type="entry name" value="HTHTETR"/>
</dbReference>
<dbReference type="Proteomes" id="UP001144341">
    <property type="component" value="Unassembled WGS sequence"/>
</dbReference>
<dbReference type="Gene3D" id="1.10.357.10">
    <property type="entry name" value="Tetracycline Repressor, domain 2"/>
    <property type="match status" value="1"/>
</dbReference>
<comment type="caution">
    <text evidence="4">The sequence shown here is derived from an EMBL/GenBank/DDBJ whole genome shotgun (WGS) entry which is preliminary data.</text>
</comment>